<reference evidence="6" key="1">
    <citation type="journal article" date="2023" name="Insect Mol. Biol.">
        <title>Genome sequencing provides insights into the evolution of gene families encoding plant cell wall-degrading enzymes in longhorned beetles.</title>
        <authorList>
            <person name="Shin N.R."/>
            <person name="Okamura Y."/>
            <person name="Kirsch R."/>
            <person name="Pauchet Y."/>
        </authorList>
    </citation>
    <scope>NUCLEOTIDE SEQUENCE</scope>
    <source>
        <strain evidence="6">RBIC_L_NR</strain>
    </source>
</reference>
<evidence type="ECO:0000256" key="3">
    <source>
        <dbReference type="ARBA" id="ARBA00022833"/>
    </source>
</evidence>
<feature type="domain" description="MYND-type" evidence="5">
    <location>
        <begin position="231"/>
        <end position="270"/>
    </location>
</feature>
<dbReference type="PROSITE" id="PS50865">
    <property type="entry name" value="ZF_MYND_2"/>
    <property type="match status" value="1"/>
</dbReference>
<dbReference type="InterPro" id="IPR002893">
    <property type="entry name" value="Znf_MYND"/>
</dbReference>
<dbReference type="InterPro" id="IPR011990">
    <property type="entry name" value="TPR-like_helical_dom_sf"/>
</dbReference>
<dbReference type="SUPFAM" id="SSF82199">
    <property type="entry name" value="SET domain"/>
    <property type="match status" value="1"/>
</dbReference>
<dbReference type="Proteomes" id="UP001162156">
    <property type="component" value="Unassembled WGS sequence"/>
</dbReference>
<evidence type="ECO:0000256" key="1">
    <source>
        <dbReference type="ARBA" id="ARBA00022723"/>
    </source>
</evidence>
<accession>A0AAV8Y9F1</accession>
<dbReference type="Gene3D" id="2.170.270.10">
    <property type="entry name" value="SET domain"/>
    <property type="match status" value="1"/>
</dbReference>
<organism evidence="6 7">
    <name type="scientific">Rhamnusium bicolor</name>
    <dbReference type="NCBI Taxonomy" id="1586634"/>
    <lineage>
        <taxon>Eukaryota</taxon>
        <taxon>Metazoa</taxon>
        <taxon>Ecdysozoa</taxon>
        <taxon>Arthropoda</taxon>
        <taxon>Hexapoda</taxon>
        <taxon>Insecta</taxon>
        <taxon>Pterygota</taxon>
        <taxon>Neoptera</taxon>
        <taxon>Endopterygota</taxon>
        <taxon>Coleoptera</taxon>
        <taxon>Polyphaga</taxon>
        <taxon>Cucujiformia</taxon>
        <taxon>Chrysomeloidea</taxon>
        <taxon>Cerambycidae</taxon>
        <taxon>Lepturinae</taxon>
        <taxon>Rhagiini</taxon>
        <taxon>Rhamnusium</taxon>
    </lineage>
</organism>
<name>A0AAV8Y9F1_9CUCU</name>
<dbReference type="Gene3D" id="1.10.220.160">
    <property type="match status" value="1"/>
</dbReference>
<evidence type="ECO:0000313" key="7">
    <source>
        <dbReference type="Proteomes" id="UP001162156"/>
    </source>
</evidence>
<dbReference type="AlphaFoldDB" id="A0AAV8Y9F1"/>
<dbReference type="PANTHER" id="PTHR47111:SF1">
    <property type="entry name" value="SET AND MYND DOMAIN-CONTAINING PROTEIN 4"/>
    <property type="match status" value="1"/>
</dbReference>
<dbReference type="Gene3D" id="6.10.140.2220">
    <property type="match status" value="1"/>
</dbReference>
<dbReference type="PANTHER" id="PTHR47111">
    <property type="entry name" value="BCDNA.LD29892"/>
    <property type="match status" value="1"/>
</dbReference>
<keyword evidence="3" id="KW-0862">Zinc</keyword>
<keyword evidence="7" id="KW-1185">Reference proteome</keyword>
<dbReference type="GO" id="GO:0008270">
    <property type="term" value="F:zinc ion binding"/>
    <property type="evidence" value="ECO:0007669"/>
    <property type="project" value="UniProtKB-KW"/>
</dbReference>
<evidence type="ECO:0000256" key="2">
    <source>
        <dbReference type="ARBA" id="ARBA00022771"/>
    </source>
</evidence>
<evidence type="ECO:0000313" key="6">
    <source>
        <dbReference type="EMBL" id="KAJ8946914.1"/>
    </source>
</evidence>
<comment type="caution">
    <text evidence="6">The sequence shown here is derived from an EMBL/GenBank/DDBJ whole genome shotgun (WGS) entry which is preliminary data.</text>
</comment>
<keyword evidence="1" id="KW-0479">Metal-binding</keyword>
<proteinExistence type="predicted"/>
<dbReference type="Gene3D" id="1.25.40.10">
    <property type="entry name" value="Tetratricopeptide repeat domain"/>
    <property type="match status" value="1"/>
</dbReference>
<dbReference type="SUPFAM" id="SSF48452">
    <property type="entry name" value="TPR-like"/>
    <property type="match status" value="1"/>
</dbReference>
<keyword evidence="2 4" id="KW-0863">Zinc-finger</keyword>
<dbReference type="InterPro" id="IPR046341">
    <property type="entry name" value="SET_dom_sf"/>
</dbReference>
<sequence length="500" mass="58369">MWGYRNLQGSMEGEMLQLVKDVKLTNYEETFNKQNSASERVDFVYNLLKKSPLFTKIVTESSPKKSNEMSVEQRTKGNDLYVRDKQFLEALGCYTQSIAYAEGGSSFLGLAYANRSSVLFAGKYYKECLEDIERAFQNNYPDHLKEKLLKRKRNAENLKAQQKPLNYYTPVTPLQNKNALIPAASDTVEIRKNEKYGRHIVATKNIKIGDIISVENSFAHMIHSECPPVHCHECLDLCYNLIPCEKCSDALYCSELCMKQAFNSHHKYECDFISLFQRHRLLFVRMVLKGLKQRETMDDTTLAGVYRSDRFKEIIELATNEDKKDYLNTCIHMAMVCVSYHVLMENSSFRNDFDVDKIHNDLKQLLYQAFMPPDEISHLNIFCALVCFRISYSTTEISRRRLVLKKNYLFDCDCKACVKKWPTLNDLPLGQHVPLWFEEKTTRNTFEDTESNRRLLDELLVEAVPIYNKLEKYEPCQNLLKMQDLFTEIYSYMGCKDLDF</sequence>
<dbReference type="EMBL" id="JANEYF010002409">
    <property type="protein sequence ID" value="KAJ8946914.1"/>
    <property type="molecule type" value="Genomic_DNA"/>
</dbReference>
<evidence type="ECO:0000256" key="4">
    <source>
        <dbReference type="PROSITE-ProRule" id="PRU00134"/>
    </source>
</evidence>
<gene>
    <name evidence="6" type="ORF">NQ314_008713</name>
</gene>
<protein>
    <recommendedName>
        <fullName evidence="5">MYND-type domain-containing protein</fullName>
    </recommendedName>
</protein>
<evidence type="ECO:0000259" key="5">
    <source>
        <dbReference type="PROSITE" id="PS50865"/>
    </source>
</evidence>